<dbReference type="SUPFAM" id="SSF49562">
    <property type="entry name" value="C2 domain (Calcium/lipid-binding domain, CaLB)"/>
    <property type="match status" value="1"/>
</dbReference>
<keyword evidence="9" id="KW-0175">Coiled coil</keyword>
<evidence type="ECO:0000313" key="11">
    <source>
        <dbReference type="EMBL" id="CAB4013498.1"/>
    </source>
</evidence>
<sequence length="761" mass="86356">MEQDGVLLNDFQRRGSRDARSMLRIPSDSNIKIFNDVDDLKTEIRRQLKIKEGAENFKKATTDKKSLTQCNSILKEANSKLQELHHQLQDMNAGLTDNPSEQDDAFSPEKCHHDHEQVNKHLTTLNKQMAIEQKVRQGAENMIQMYSASKDKKMLAEAQQMLDDSKVKIDFLKMAILRDQQQHNAMECEENHSSKPVAPKLSRLEHRIEEVRHHIEIESRVIDGLNNMKKLQEKQEKQDKKQMQETEKKLHESRQKLDLLQCSLEKRMGQMSPKQAAVGIYQENYGPKGSTGSFGGDNSYAPLPKPAALTGKLIVMLQGADNLLELVPNRDPRRGSGYSVFSPENKFRMSKKAGPTAMDNQSTEISAVLTLDSIYTNQTSWKPAGRDAWEQEFRVELERSRELEIAVYWRDYRAMCGVLFLRLEEFLDNKTHSIAVPLEPQGEIVGTVTFVNPMVSRKPKLQRQRKLFKINRGKNFLRAGQMNTNVVTWARLLKRATPQNCQTTTTTLSPGTSGTYSVISNAHPTAMASPPYPKSTDDLFNDRHKSPSPPGDMQERSKTMPHKKAVAHTPRKTAEQDALSAFGFLGNQYRGTPESPTILPRRPESNNGENKPLSAEIITNVNPRVFPSVPEERSVNTNNQDMYQRSISSPAANSQLIRPGRTTSPVSSTMSMKNFRTVSVLGRGHFGKVILAEYKNTRELFAIKALKKSDIISRDEVESLQSEKRIFLAANKTRHPFLVNLFACYQTKVNYADIVCFFHFV</sequence>
<keyword evidence="2" id="KW-0808">Transferase</keyword>
<dbReference type="Proteomes" id="UP001152795">
    <property type="component" value="Unassembled WGS sequence"/>
</dbReference>
<evidence type="ECO:0000256" key="1">
    <source>
        <dbReference type="ARBA" id="ARBA00022527"/>
    </source>
</evidence>
<dbReference type="EMBL" id="CACRXK020007910">
    <property type="protein sequence ID" value="CAB4013498.1"/>
    <property type="molecule type" value="Genomic_DNA"/>
</dbReference>
<keyword evidence="4" id="KW-0547">Nucleotide-binding</keyword>
<dbReference type="GO" id="GO:0004674">
    <property type="term" value="F:protein serine/threonine kinase activity"/>
    <property type="evidence" value="ECO:0007669"/>
    <property type="project" value="UniProtKB-KW"/>
</dbReference>
<evidence type="ECO:0000313" key="12">
    <source>
        <dbReference type="Proteomes" id="UP001152795"/>
    </source>
</evidence>
<dbReference type="InterPro" id="IPR050236">
    <property type="entry name" value="Ser_Thr_kinase_AGC"/>
</dbReference>
<dbReference type="SUPFAM" id="SSF56112">
    <property type="entry name" value="Protein kinase-like (PK-like)"/>
    <property type="match status" value="1"/>
</dbReference>
<reference evidence="11" key="1">
    <citation type="submission" date="2020-04" db="EMBL/GenBank/DDBJ databases">
        <authorList>
            <person name="Alioto T."/>
            <person name="Alioto T."/>
            <person name="Gomez Garrido J."/>
        </authorList>
    </citation>
    <scope>NUCLEOTIDE SEQUENCE</scope>
    <source>
        <strain evidence="11">A484AB</strain>
    </source>
</reference>
<feature type="region of interest" description="Disordered" evidence="10">
    <location>
        <begin position="648"/>
        <end position="668"/>
    </location>
</feature>
<organism evidence="11 12">
    <name type="scientific">Paramuricea clavata</name>
    <name type="common">Red gorgonian</name>
    <name type="synonym">Violescent sea-whip</name>
    <dbReference type="NCBI Taxonomy" id="317549"/>
    <lineage>
        <taxon>Eukaryota</taxon>
        <taxon>Metazoa</taxon>
        <taxon>Cnidaria</taxon>
        <taxon>Anthozoa</taxon>
        <taxon>Octocorallia</taxon>
        <taxon>Malacalcyonacea</taxon>
        <taxon>Plexauridae</taxon>
        <taxon>Paramuricea</taxon>
    </lineage>
</organism>
<comment type="caution">
    <text evidence="11">The sequence shown here is derived from an EMBL/GenBank/DDBJ whole genome shotgun (WGS) entry which is preliminary data.</text>
</comment>
<comment type="catalytic activity">
    <reaction evidence="8">
        <text>L-seryl-[protein] + ATP = O-phospho-L-seryl-[protein] + ADP + H(+)</text>
        <dbReference type="Rhea" id="RHEA:17989"/>
        <dbReference type="Rhea" id="RHEA-COMP:9863"/>
        <dbReference type="Rhea" id="RHEA-COMP:11604"/>
        <dbReference type="ChEBI" id="CHEBI:15378"/>
        <dbReference type="ChEBI" id="CHEBI:29999"/>
        <dbReference type="ChEBI" id="CHEBI:30616"/>
        <dbReference type="ChEBI" id="CHEBI:83421"/>
        <dbReference type="ChEBI" id="CHEBI:456216"/>
        <dbReference type="EC" id="2.7.11.1"/>
    </reaction>
</comment>
<feature type="coiled-coil region" evidence="9">
    <location>
        <begin position="67"/>
        <end position="94"/>
    </location>
</feature>
<keyword evidence="6" id="KW-0067">ATP-binding</keyword>
<dbReference type="GO" id="GO:0005524">
    <property type="term" value="F:ATP binding"/>
    <property type="evidence" value="ECO:0007669"/>
    <property type="project" value="UniProtKB-UniRule"/>
</dbReference>
<evidence type="ECO:0000256" key="8">
    <source>
        <dbReference type="ARBA" id="ARBA00048679"/>
    </source>
</evidence>
<dbReference type="InterPro" id="IPR035892">
    <property type="entry name" value="C2_domain_sf"/>
</dbReference>
<dbReference type="CDD" id="cd11623">
    <property type="entry name" value="HR1_PKN_2"/>
    <property type="match status" value="1"/>
</dbReference>
<evidence type="ECO:0000256" key="3">
    <source>
        <dbReference type="ARBA" id="ARBA00022737"/>
    </source>
</evidence>
<feature type="region of interest" description="Disordered" evidence="10">
    <location>
        <begin position="503"/>
        <end position="574"/>
    </location>
</feature>
<dbReference type="PROSITE" id="PS00107">
    <property type="entry name" value="PROTEIN_KINASE_ATP"/>
    <property type="match status" value="1"/>
</dbReference>
<dbReference type="InterPro" id="IPR037313">
    <property type="entry name" value="PKN_HR1_1"/>
</dbReference>
<dbReference type="OrthoDB" id="63267at2759"/>
<dbReference type="InterPro" id="IPR000719">
    <property type="entry name" value="Prot_kinase_dom"/>
</dbReference>
<evidence type="ECO:0000256" key="5">
    <source>
        <dbReference type="ARBA" id="ARBA00022777"/>
    </source>
</evidence>
<dbReference type="GO" id="GO:0031267">
    <property type="term" value="F:small GTPase binding"/>
    <property type="evidence" value="ECO:0007669"/>
    <property type="project" value="InterPro"/>
</dbReference>
<dbReference type="InterPro" id="IPR017441">
    <property type="entry name" value="Protein_kinase_ATP_BS"/>
</dbReference>
<comment type="catalytic activity">
    <reaction evidence="7">
        <text>L-threonyl-[protein] + ATP = O-phospho-L-threonyl-[protein] + ADP + H(+)</text>
        <dbReference type="Rhea" id="RHEA:46608"/>
        <dbReference type="Rhea" id="RHEA-COMP:11060"/>
        <dbReference type="Rhea" id="RHEA-COMP:11605"/>
        <dbReference type="ChEBI" id="CHEBI:15378"/>
        <dbReference type="ChEBI" id="CHEBI:30013"/>
        <dbReference type="ChEBI" id="CHEBI:30616"/>
        <dbReference type="ChEBI" id="CHEBI:61977"/>
        <dbReference type="ChEBI" id="CHEBI:456216"/>
        <dbReference type="EC" id="2.7.11.1"/>
    </reaction>
</comment>
<protein>
    <submittedName>
        <fullName evidence="11">Serine threonine- kinase N2</fullName>
    </submittedName>
</protein>
<evidence type="ECO:0000256" key="2">
    <source>
        <dbReference type="ARBA" id="ARBA00022679"/>
    </source>
</evidence>
<keyword evidence="5 11" id="KW-0418">Kinase</keyword>
<dbReference type="PROSITE" id="PS50011">
    <property type="entry name" value="PROTEIN_KINASE_DOM"/>
    <property type="match status" value="1"/>
</dbReference>
<accession>A0A7D9EP69</accession>
<evidence type="ECO:0000256" key="4">
    <source>
        <dbReference type="ARBA" id="ARBA00022741"/>
    </source>
</evidence>
<dbReference type="PANTHER" id="PTHR24356:SF210">
    <property type="entry name" value="SERINE_THREONINE-PROTEIN KINASE N"/>
    <property type="match status" value="1"/>
</dbReference>
<dbReference type="SUPFAM" id="SSF46585">
    <property type="entry name" value="HR1 repeat"/>
    <property type="match status" value="3"/>
</dbReference>
<keyword evidence="1" id="KW-0723">Serine/threonine-protein kinase</keyword>
<name>A0A7D9EP69_PARCT</name>
<dbReference type="InterPro" id="IPR011009">
    <property type="entry name" value="Kinase-like_dom_sf"/>
</dbReference>
<evidence type="ECO:0000256" key="7">
    <source>
        <dbReference type="ARBA" id="ARBA00047899"/>
    </source>
</evidence>
<dbReference type="GO" id="GO:0035556">
    <property type="term" value="P:intracellular signal transduction"/>
    <property type="evidence" value="ECO:0007669"/>
    <property type="project" value="TreeGrafter"/>
</dbReference>
<feature type="compositionally biased region" description="Low complexity" evidence="10">
    <location>
        <begin position="503"/>
        <end position="515"/>
    </location>
</feature>
<evidence type="ECO:0000256" key="10">
    <source>
        <dbReference type="SAM" id="MobiDB-lite"/>
    </source>
</evidence>
<feature type="compositionally biased region" description="Basic and acidic residues" evidence="10">
    <location>
        <begin position="535"/>
        <end position="545"/>
    </location>
</feature>
<dbReference type="Gene3D" id="1.10.287.160">
    <property type="entry name" value="HR1 repeat"/>
    <property type="match status" value="3"/>
</dbReference>
<keyword evidence="3" id="KW-0677">Repeat</keyword>
<dbReference type="PROSITE" id="PS51860">
    <property type="entry name" value="REM_1"/>
    <property type="match status" value="3"/>
</dbReference>
<dbReference type="AlphaFoldDB" id="A0A7D9EP69"/>
<feature type="region of interest" description="Disordered" evidence="10">
    <location>
        <begin position="586"/>
        <end position="611"/>
    </location>
</feature>
<dbReference type="CDD" id="cd11622">
    <property type="entry name" value="HR1_PKN_1"/>
    <property type="match status" value="1"/>
</dbReference>
<dbReference type="PANTHER" id="PTHR24356">
    <property type="entry name" value="SERINE/THREONINE-PROTEIN KINASE"/>
    <property type="match status" value="1"/>
</dbReference>
<dbReference type="SMART" id="SM00742">
    <property type="entry name" value="Hr1"/>
    <property type="match status" value="3"/>
</dbReference>
<evidence type="ECO:0000256" key="9">
    <source>
        <dbReference type="SAM" id="Coils"/>
    </source>
</evidence>
<feature type="region of interest" description="Disordered" evidence="10">
    <location>
        <begin position="232"/>
        <end position="254"/>
    </location>
</feature>
<keyword evidence="12" id="KW-1185">Reference proteome</keyword>
<feature type="compositionally biased region" description="Basic residues" evidence="10">
    <location>
        <begin position="559"/>
        <end position="571"/>
    </location>
</feature>
<dbReference type="Pfam" id="PF00069">
    <property type="entry name" value="Pkinase"/>
    <property type="match status" value="1"/>
</dbReference>
<proteinExistence type="predicted"/>
<evidence type="ECO:0000256" key="6">
    <source>
        <dbReference type="ARBA" id="ARBA00022840"/>
    </source>
</evidence>
<gene>
    <name evidence="11" type="ORF">PACLA_8A052684</name>
</gene>
<dbReference type="InterPro" id="IPR011072">
    <property type="entry name" value="HR1_rho-bd"/>
</dbReference>
<dbReference type="Pfam" id="PF02185">
    <property type="entry name" value="HR1"/>
    <property type="match status" value="3"/>
</dbReference>
<dbReference type="Gene3D" id="3.30.200.20">
    <property type="entry name" value="Phosphorylase Kinase, domain 1"/>
    <property type="match status" value="1"/>
</dbReference>
<dbReference type="InterPro" id="IPR036274">
    <property type="entry name" value="HR1_rpt_sf"/>
</dbReference>